<name>A0A6A6RXC8_9PLEO</name>
<reference evidence="1" key="1">
    <citation type="journal article" date="2020" name="Stud. Mycol.">
        <title>101 Dothideomycetes genomes: a test case for predicting lifestyles and emergence of pathogens.</title>
        <authorList>
            <person name="Haridas S."/>
            <person name="Albert R."/>
            <person name="Binder M."/>
            <person name="Bloem J."/>
            <person name="Labutti K."/>
            <person name="Salamov A."/>
            <person name="Andreopoulos B."/>
            <person name="Baker S."/>
            <person name="Barry K."/>
            <person name="Bills G."/>
            <person name="Bluhm B."/>
            <person name="Cannon C."/>
            <person name="Castanera R."/>
            <person name="Culley D."/>
            <person name="Daum C."/>
            <person name="Ezra D."/>
            <person name="Gonzalez J."/>
            <person name="Henrissat B."/>
            <person name="Kuo A."/>
            <person name="Liang C."/>
            <person name="Lipzen A."/>
            <person name="Lutzoni F."/>
            <person name="Magnuson J."/>
            <person name="Mondo S."/>
            <person name="Nolan M."/>
            <person name="Ohm R."/>
            <person name="Pangilinan J."/>
            <person name="Park H.-J."/>
            <person name="Ramirez L."/>
            <person name="Alfaro M."/>
            <person name="Sun H."/>
            <person name="Tritt A."/>
            <person name="Yoshinaga Y."/>
            <person name="Zwiers L.-H."/>
            <person name="Turgeon B."/>
            <person name="Goodwin S."/>
            <person name="Spatafora J."/>
            <person name="Crous P."/>
            <person name="Grigoriev I."/>
        </authorList>
    </citation>
    <scope>NUCLEOTIDE SEQUENCE</scope>
    <source>
        <strain evidence="1">CBS 473.64</strain>
    </source>
</reference>
<dbReference type="EMBL" id="MU006788">
    <property type="protein sequence ID" value="KAF2638848.1"/>
    <property type="molecule type" value="Genomic_DNA"/>
</dbReference>
<gene>
    <name evidence="1" type="ORF">P280DRAFT_403877</name>
</gene>
<proteinExistence type="predicted"/>
<organism evidence="1 2">
    <name type="scientific">Massarina eburnea CBS 473.64</name>
    <dbReference type="NCBI Taxonomy" id="1395130"/>
    <lineage>
        <taxon>Eukaryota</taxon>
        <taxon>Fungi</taxon>
        <taxon>Dikarya</taxon>
        <taxon>Ascomycota</taxon>
        <taxon>Pezizomycotina</taxon>
        <taxon>Dothideomycetes</taxon>
        <taxon>Pleosporomycetidae</taxon>
        <taxon>Pleosporales</taxon>
        <taxon>Massarineae</taxon>
        <taxon>Massarinaceae</taxon>
        <taxon>Massarina</taxon>
    </lineage>
</organism>
<keyword evidence="2" id="KW-1185">Reference proteome</keyword>
<dbReference type="OrthoDB" id="294702at2759"/>
<dbReference type="AlphaFoldDB" id="A0A6A6RXC8"/>
<evidence type="ECO:0000313" key="1">
    <source>
        <dbReference type="EMBL" id="KAF2638848.1"/>
    </source>
</evidence>
<evidence type="ECO:0000313" key="2">
    <source>
        <dbReference type="Proteomes" id="UP000799753"/>
    </source>
</evidence>
<sequence>MTKYCTLCSKSRDVLVRCQIDESQQWHFVCPGACWKSVSGGVEDARGVEHQYPWYRYGGMWKDRSVIVRII</sequence>
<protein>
    <submittedName>
        <fullName evidence="1">Uncharacterized protein</fullName>
    </submittedName>
</protein>
<accession>A0A6A6RXC8</accession>
<dbReference type="Proteomes" id="UP000799753">
    <property type="component" value="Unassembled WGS sequence"/>
</dbReference>